<dbReference type="GO" id="GO:0016020">
    <property type="term" value="C:membrane"/>
    <property type="evidence" value="ECO:0007669"/>
    <property type="project" value="UniProtKB-SubCell"/>
</dbReference>
<feature type="signal peptide" evidence="12">
    <location>
        <begin position="1"/>
        <end position="17"/>
    </location>
</feature>
<dbReference type="InterPro" id="IPR009056">
    <property type="entry name" value="Cyt_c-like_dom"/>
</dbReference>
<organism evidence="14 15">
    <name type="scientific">Paenirhodobacter populi</name>
    <dbReference type="NCBI Taxonomy" id="2306993"/>
    <lineage>
        <taxon>Bacteria</taxon>
        <taxon>Pseudomonadati</taxon>
        <taxon>Pseudomonadota</taxon>
        <taxon>Alphaproteobacteria</taxon>
        <taxon>Rhodobacterales</taxon>
        <taxon>Rhodobacter group</taxon>
        <taxon>Paenirhodobacter</taxon>
    </lineage>
</organism>
<keyword evidence="3 9" id="KW-0349">Heme</keyword>
<feature type="binding site" description="covalent" evidence="9">
    <location>
        <position position="50"/>
    </location>
    <ligand>
        <name>heme c</name>
        <dbReference type="ChEBI" id="CHEBI:61717"/>
    </ligand>
</feature>
<keyword evidence="5 9" id="KW-0479">Metal-binding</keyword>
<keyword evidence="7 9" id="KW-0408">Iron</keyword>
<feature type="region of interest" description="Disordered" evidence="10">
    <location>
        <begin position="87"/>
        <end position="110"/>
    </location>
</feature>
<gene>
    <name evidence="14" type="ORF">D2T30_07485</name>
</gene>
<comment type="subcellular location">
    <subcellularLocation>
        <location evidence="1">Membrane</location>
    </subcellularLocation>
</comment>
<dbReference type="AlphaFoldDB" id="A0A443JNR5"/>
<dbReference type="PANTHER" id="PTHR10266">
    <property type="entry name" value="CYTOCHROME C1"/>
    <property type="match status" value="1"/>
</dbReference>
<evidence type="ECO:0000256" key="1">
    <source>
        <dbReference type="ARBA" id="ARBA00004370"/>
    </source>
</evidence>
<evidence type="ECO:0000256" key="2">
    <source>
        <dbReference type="ARBA" id="ARBA00016165"/>
    </source>
</evidence>
<feature type="domain" description="Cytochrome c" evidence="13">
    <location>
        <begin position="37"/>
        <end position="194"/>
    </location>
</feature>
<dbReference type="RefSeq" id="WP_128208360.1">
    <property type="nucleotide sequence ID" value="NZ_JBHRSO010000005.1"/>
</dbReference>
<feature type="compositionally biased region" description="Basic and acidic residues" evidence="10">
    <location>
        <begin position="92"/>
        <end position="109"/>
    </location>
</feature>
<protein>
    <recommendedName>
        <fullName evidence="2">Cytochrome c1</fullName>
    </recommendedName>
</protein>
<dbReference type="Pfam" id="PF02167">
    <property type="entry name" value="Cytochrom_C1"/>
    <property type="match status" value="1"/>
</dbReference>
<accession>A0A443JNR5</accession>
<comment type="cofactor">
    <cofactor evidence="9">
        <name>heme c</name>
        <dbReference type="ChEBI" id="CHEBI:61717"/>
    </cofactor>
    <text evidence="9">Binds 1 heme c group covalently per subunit.</text>
</comment>
<dbReference type="PRINTS" id="PR00603">
    <property type="entry name" value="CYTOCHROMEC1"/>
</dbReference>
<evidence type="ECO:0000256" key="11">
    <source>
        <dbReference type="SAM" id="Phobius"/>
    </source>
</evidence>
<sequence>MIRAALIAILCAGPALAQPVPDIAYSFEGPFGTYDTAQLRRGLQVYSEVCSACHGLKYVPLRSLTEPGGPMLTADRLRDLMDLLDPVPTADGADRPRQATDPFPTREGEGMGPDLSLMAKARAGFHGPFGTGLTQLWRGQGGPEYIAAYLAAFTEDTKEEAGTVYYRNPVFPGGWTAMPQVLFEDMVAYEDGTPATLPQMAEDVSAILMWTAEPKLEARKRAGFVAVGLLGLLTVLLFALHRRLWARLRQN</sequence>
<evidence type="ECO:0000256" key="8">
    <source>
        <dbReference type="ARBA" id="ARBA00023136"/>
    </source>
</evidence>
<reference evidence="14 15" key="2">
    <citation type="submission" date="2019-01" db="EMBL/GenBank/DDBJ databases">
        <authorList>
            <person name="Li Y."/>
        </authorList>
    </citation>
    <scope>NUCLEOTIDE SEQUENCE [LARGE SCALE GENOMIC DNA]</scope>
    <source>
        <strain evidence="14 15">SK2B-1</strain>
    </source>
</reference>
<evidence type="ECO:0000256" key="12">
    <source>
        <dbReference type="SAM" id="SignalP"/>
    </source>
</evidence>
<dbReference type="Gene3D" id="1.20.5.100">
    <property type="entry name" value="Cytochrome c1, transmembrane anchor, C-terminal"/>
    <property type="match status" value="1"/>
</dbReference>
<dbReference type="PANTHER" id="PTHR10266:SF3">
    <property type="entry name" value="CYTOCHROME C1, HEME PROTEIN, MITOCHONDRIAL"/>
    <property type="match status" value="1"/>
</dbReference>
<evidence type="ECO:0000313" key="15">
    <source>
        <dbReference type="Proteomes" id="UP000284476"/>
    </source>
</evidence>
<dbReference type="PROSITE" id="PS51007">
    <property type="entry name" value="CYTC"/>
    <property type="match status" value="1"/>
</dbReference>
<feature type="transmembrane region" description="Helical" evidence="11">
    <location>
        <begin position="222"/>
        <end position="240"/>
    </location>
</feature>
<feature type="chain" id="PRO_5018988931" description="Cytochrome c1" evidence="12">
    <location>
        <begin position="18"/>
        <end position="251"/>
    </location>
</feature>
<evidence type="ECO:0000256" key="6">
    <source>
        <dbReference type="ARBA" id="ARBA00022989"/>
    </source>
</evidence>
<feature type="binding site" description="covalent" evidence="9">
    <location>
        <position position="178"/>
    </location>
    <ligand>
        <name>heme c</name>
        <dbReference type="ChEBI" id="CHEBI:61717"/>
    </ligand>
</feature>
<feature type="binding site" description="covalent" evidence="9">
    <location>
        <position position="54"/>
    </location>
    <ligand>
        <name>heme c</name>
        <dbReference type="ChEBI" id="CHEBI:61717"/>
    </ligand>
</feature>
<name>A0A443JNR5_9RHOB</name>
<evidence type="ECO:0000313" key="14">
    <source>
        <dbReference type="EMBL" id="RWR22177.1"/>
    </source>
</evidence>
<evidence type="ECO:0000256" key="7">
    <source>
        <dbReference type="ARBA" id="ARBA00023004"/>
    </source>
</evidence>
<dbReference type="InterPro" id="IPR002326">
    <property type="entry name" value="Cyt_c1"/>
</dbReference>
<feature type="binding site" description="covalent" evidence="9">
    <location>
        <position position="53"/>
    </location>
    <ligand>
        <name>heme c</name>
        <dbReference type="ChEBI" id="CHEBI:61717"/>
    </ligand>
</feature>
<evidence type="ECO:0000259" key="13">
    <source>
        <dbReference type="PROSITE" id="PS51007"/>
    </source>
</evidence>
<dbReference type="Proteomes" id="UP000284476">
    <property type="component" value="Unassembled WGS sequence"/>
</dbReference>
<keyword evidence="6 11" id="KW-1133">Transmembrane helix</keyword>
<proteinExistence type="predicted"/>
<dbReference type="GO" id="GO:0046872">
    <property type="term" value="F:metal ion binding"/>
    <property type="evidence" value="ECO:0007669"/>
    <property type="project" value="UniProtKB-KW"/>
</dbReference>
<dbReference type="SUPFAM" id="SSF46626">
    <property type="entry name" value="Cytochrome c"/>
    <property type="match status" value="1"/>
</dbReference>
<evidence type="ECO:0000256" key="10">
    <source>
        <dbReference type="SAM" id="MobiDB-lite"/>
    </source>
</evidence>
<dbReference type="GO" id="GO:0009055">
    <property type="term" value="F:electron transfer activity"/>
    <property type="evidence" value="ECO:0007669"/>
    <property type="project" value="InterPro"/>
</dbReference>
<evidence type="ECO:0000256" key="3">
    <source>
        <dbReference type="ARBA" id="ARBA00022617"/>
    </source>
</evidence>
<reference evidence="14 15" key="1">
    <citation type="submission" date="2019-01" db="EMBL/GenBank/DDBJ databases">
        <title>Sinorhodobacter populi sp. nov. isolated from the symptomatic bark tissue of Populus euramericana canker.</title>
        <authorList>
            <person name="Xu G."/>
        </authorList>
    </citation>
    <scope>NUCLEOTIDE SEQUENCE [LARGE SCALE GENOMIC DNA]</scope>
    <source>
        <strain evidence="14 15">SK2B-1</strain>
    </source>
</reference>
<dbReference type="InterPro" id="IPR036909">
    <property type="entry name" value="Cyt_c-like_dom_sf"/>
</dbReference>
<evidence type="ECO:0000256" key="5">
    <source>
        <dbReference type="ARBA" id="ARBA00022723"/>
    </source>
</evidence>
<keyword evidence="12" id="KW-0732">Signal</keyword>
<evidence type="ECO:0000256" key="4">
    <source>
        <dbReference type="ARBA" id="ARBA00022692"/>
    </source>
</evidence>
<dbReference type="EMBL" id="SAUZ01000006">
    <property type="protein sequence ID" value="RWR22177.1"/>
    <property type="molecule type" value="Genomic_DNA"/>
</dbReference>
<evidence type="ECO:0000256" key="9">
    <source>
        <dbReference type="PIRSR" id="PIRSR602326-1"/>
    </source>
</evidence>
<comment type="caution">
    <text evidence="14">The sequence shown here is derived from an EMBL/GenBank/DDBJ whole genome shotgun (WGS) entry which is preliminary data.</text>
</comment>
<keyword evidence="8 11" id="KW-0472">Membrane</keyword>
<dbReference type="Gene3D" id="1.10.760.10">
    <property type="entry name" value="Cytochrome c-like domain"/>
    <property type="match status" value="1"/>
</dbReference>
<keyword evidence="4 11" id="KW-0812">Transmembrane</keyword>
<dbReference type="GO" id="GO:0020037">
    <property type="term" value="F:heme binding"/>
    <property type="evidence" value="ECO:0007669"/>
    <property type="project" value="InterPro"/>
</dbReference>